<dbReference type="PANTHER" id="PTHR20938">
    <property type="entry name" value="INTEGRATOR COMPLEX SUBUNIT 4"/>
    <property type="match status" value="1"/>
</dbReference>
<evidence type="ECO:0000256" key="1">
    <source>
        <dbReference type="ARBA" id="ARBA00004123"/>
    </source>
</evidence>
<dbReference type="STRING" id="101127.A0A1X2GT95"/>
<dbReference type="GO" id="GO:0032039">
    <property type="term" value="C:integrator complex"/>
    <property type="evidence" value="ECO:0007669"/>
    <property type="project" value="TreeGrafter"/>
</dbReference>
<dbReference type="Gene3D" id="1.25.10.10">
    <property type="entry name" value="Leucine-rich Repeat Variant"/>
    <property type="match status" value="1"/>
</dbReference>
<comment type="subcellular location">
    <subcellularLocation>
        <location evidence="1">Nucleus</location>
    </subcellularLocation>
</comment>
<evidence type="ECO:0000313" key="5">
    <source>
        <dbReference type="EMBL" id="ORX60685.1"/>
    </source>
</evidence>
<evidence type="ECO:0000256" key="2">
    <source>
        <dbReference type="ARBA" id="ARBA00023242"/>
    </source>
</evidence>
<protein>
    <recommendedName>
        <fullName evidence="7">ARM repeat-containing protein</fullName>
    </recommendedName>
</protein>
<evidence type="ECO:0008006" key="7">
    <source>
        <dbReference type="Google" id="ProtNLM"/>
    </source>
</evidence>
<organism evidence="5 6">
    <name type="scientific">Hesseltinella vesiculosa</name>
    <dbReference type="NCBI Taxonomy" id="101127"/>
    <lineage>
        <taxon>Eukaryota</taxon>
        <taxon>Fungi</taxon>
        <taxon>Fungi incertae sedis</taxon>
        <taxon>Mucoromycota</taxon>
        <taxon>Mucoromycotina</taxon>
        <taxon>Mucoromycetes</taxon>
        <taxon>Mucorales</taxon>
        <taxon>Cunninghamellaceae</taxon>
        <taxon>Hesseltinella</taxon>
    </lineage>
</organism>
<dbReference type="SUPFAM" id="SSF48371">
    <property type="entry name" value="ARM repeat"/>
    <property type="match status" value="1"/>
</dbReference>
<sequence>MKRQHDLVEPNDLSPTVDVDPSSAYTSQWIDVKKSNSFMTTMTLEDIANFEDMNAEDDYKRTTILTEVARVIVFLDRTSQAIVLDKIVERIEIEPCSDLTTMALHVLGKYMAFPYVDGVALLHLLIDYIPKTNSTRVRAKVYGLIAALVSCRQVIHDQQSQNKMNDLLTNAKRDVYDCHFCIRCECLTLLSILPTVFERQALSKHSSSSVWMHKDHQNIIKTFLTDPCPQVRVSALKALVAMRARGYILEKELYGLAADSLKDEDEQVRLVALDLIRLLSALYSKTMVLVSPENQVAALHHKERTQIRLIDDAFARVCDLINDLSVDVRTKACTMLRSFRDVDSGVLQQAFSKQIIMRSKVRKPALTGPPTYTHRKPVVASGDRTLSSEDFRISESGACGAFIHGLEDEFPKVVNAAIDSICELCMYHPALVPKAAESLVDMFNEEFVLVRTNAINSLRKLATKTKVTLTAEQLIVSAGVLEDGVKTVRECMLDMLKVVHIGNQEDILLLLSYFMRNHTGFPDDELAILRAARHIGLNHCQLIETMVPQLLNFNMRFLAREPNVRDFSYTLNCILVANACSRKPGILKGLPSFTMNHFHYYERKYDGCVPNFKGIDILSCANVTGKGNMPFRTPDISFFRIGHTVTQQIDSFMKGSVDLMSLVYQSAASSDFSACQDHINKAETRFSRITELESRHAHVAHFAMLYLQGYKIALKANNVLTSGNAFDTLSDAATLLKIAYKMQYAFFGQSSGTLEAIHQFKLFAHWLWCFGAMKDTSLSSSKLVTPGTFMSLVARIDTIQSHISNTCSYFDTLTSLRKTLITYPSDQTVSNLSKIQMTIKSLVPIPIDLTQLVKRLWATIHAPVTNPDKPQRFHAMFPVDIKVDAKITQAFDLSRIGVQIILADHTHVYHWPRPNEFIPVSPGTKRLSTTISLPSSNVQKNEPIQIAIVRSFDPELPGIDHILSTPPTSTTQPSADILKLTAPLNQTSAVVVSDSVAMYFKS</sequence>
<evidence type="ECO:0000259" key="4">
    <source>
        <dbReference type="Pfam" id="PF25458"/>
    </source>
</evidence>
<dbReference type="InterPro" id="IPR057412">
    <property type="entry name" value="INTS4_C"/>
</dbReference>
<reference evidence="5 6" key="1">
    <citation type="submission" date="2016-07" db="EMBL/GenBank/DDBJ databases">
        <title>Pervasive Adenine N6-methylation of Active Genes in Fungi.</title>
        <authorList>
            <consortium name="DOE Joint Genome Institute"/>
            <person name="Mondo S.J."/>
            <person name="Dannebaum R.O."/>
            <person name="Kuo R.C."/>
            <person name="Labutti K."/>
            <person name="Haridas S."/>
            <person name="Kuo A."/>
            <person name="Salamov A."/>
            <person name="Ahrendt S.R."/>
            <person name="Lipzen A."/>
            <person name="Sullivan W."/>
            <person name="Andreopoulos W.B."/>
            <person name="Clum A."/>
            <person name="Lindquist E."/>
            <person name="Daum C."/>
            <person name="Ramamoorthy G.K."/>
            <person name="Gryganskyi A."/>
            <person name="Culley D."/>
            <person name="Magnuson J.K."/>
            <person name="James T.Y."/>
            <person name="O'Malley M.A."/>
            <person name="Stajich J.E."/>
            <person name="Spatafora J.W."/>
            <person name="Visel A."/>
            <person name="Grigoriev I.V."/>
        </authorList>
    </citation>
    <scope>NUCLEOTIDE SEQUENCE [LARGE SCALE GENOMIC DNA]</scope>
    <source>
        <strain evidence="5 6">NRRL 3301</strain>
    </source>
</reference>
<dbReference type="Pfam" id="PF25458">
    <property type="entry name" value="INTS4_C"/>
    <property type="match status" value="1"/>
</dbReference>
<feature type="domain" description="Integrator complex subunit 4/Protein SIEL C-terminal Ig-like" evidence="4">
    <location>
        <begin position="859"/>
        <end position="979"/>
    </location>
</feature>
<dbReference type="GO" id="GO:0016180">
    <property type="term" value="P:snRNA processing"/>
    <property type="evidence" value="ECO:0007669"/>
    <property type="project" value="TreeGrafter"/>
</dbReference>
<evidence type="ECO:0000259" key="3">
    <source>
        <dbReference type="Pfam" id="PF24493"/>
    </source>
</evidence>
<name>A0A1X2GT95_9FUNG</name>
<dbReference type="OrthoDB" id="18190at2759"/>
<proteinExistence type="predicted"/>
<dbReference type="InterPro" id="IPR056235">
    <property type="entry name" value="INTS4_8HBD"/>
</dbReference>
<keyword evidence="2" id="KW-0539">Nucleus</keyword>
<dbReference type="PANTHER" id="PTHR20938:SF0">
    <property type="entry name" value="INTEGRATOR COMPLEX SUBUNIT 4"/>
    <property type="match status" value="1"/>
</dbReference>
<feature type="domain" description="INTS4 8 helical bundle" evidence="3">
    <location>
        <begin position="674"/>
        <end position="811"/>
    </location>
</feature>
<dbReference type="InterPro" id="IPR016024">
    <property type="entry name" value="ARM-type_fold"/>
</dbReference>
<dbReference type="Pfam" id="PF24493">
    <property type="entry name" value="INTS4_8HBD"/>
    <property type="match status" value="1"/>
</dbReference>
<dbReference type="AlphaFoldDB" id="A0A1X2GT95"/>
<comment type="caution">
    <text evidence="5">The sequence shown here is derived from an EMBL/GenBank/DDBJ whole genome shotgun (WGS) entry which is preliminary data.</text>
</comment>
<evidence type="ECO:0000313" key="6">
    <source>
        <dbReference type="Proteomes" id="UP000242146"/>
    </source>
</evidence>
<gene>
    <name evidence="5" type="ORF">DM01DRAFT_1332815</name>
</gene>
<accession>A0A1X2GT95</accession>
<dbReference type="EMBL" id="MCGT01000004">
    <property type="protein sequence ID" value="ORX60685.1"/>
    <property type="molecule type" value="Genomic_DNA"/>
</dbReference>
<dbReference type="InterPro" id="IPR011989">
    <property type="entry name" value="ARM-like"/>
</dbReference>
<keyword evidence="6" id="KW-1185">Reference proteome</keyword>
<dbReference type="Proteomes" id="UP000242146">
    <property type="component" value="Unassembled WGS sequence"/>
</dbReference>